<dbReference type="InterPro" id="IPR051171">
    <property type="entry name" value="CaCA"/>
</dbReference>
<feature type="domain" description="Sodium/calcium exchanger membrane region" evidence="9">
    <location>
        <begin position="39"/>
        <end position="206"/>
    </location>
</feature>
<dbReference type="PANTHER" id="PTHR11878:SF65">
    <property type="entry name" value="NA_CA-EXCHANGE PROTEIN, ISOFORM G"/>
    <property type="match status" value="1"/>
</dbReference>
<comment type="subcellular location">
    <subcellularLocation>
        <location evidence="1">Endomembrane system</location>
        <topology evidence="1">Multi-pass membrane protein</topology>
    </subcellularLocation>
</comment>
<feature type="transmembrane region" description="Helical" evidence="8">
    <location>
        <begin position="625"/>
        <end position="644"/>
    </location>
</feature>
<evidence type="ECO:0000256" key="1">
    <source>
        <dbReference type="ARBA" id="ARBA00004127"/>
    </source>
</evidence>
<dbReference type="Gene3D" id="1.20.1420.30">
    <property type="entry name" value="NCX, central ion-binding region"/>
    <property type="match status" value="2"/>
</dbReference>
<dbReference type="InterPro" id="IPR004836">
    <property type="entry name" value="Na_Ca_Ex"/>
</dbReference>
<feature type="transmembrane region" description="Helical" evidence="8">
    <location>
        <begin position="676"/>
        <end position="696"/>
    </location>
</feature>
<evidence type="ECO:0000256" key="5">
    <source>
        <dbReference type="ARBA" id="ARBA00023065"/>
    </source>
</evidence>
<keyword evidence="5" id="KW-0406">Ion transport</keyword>
<evidence type="ECO:0000313" key="10">
    <source>
        <dbReference type="EMBL" id="KAG8463936.1"/>
    </source>
</evidence>
<dbReference type="EMBL" id="JAGTXO010000014">
    <property type="protein sequence ID" value="KAG8463936.1"/>
    <property type="molecule type" value="Genomic_DNA"/>
</dbReference>
<dbReference type="GO" id="GO:0016020">
    <property type="term" value="C:membrane"/>
    <property type="evidence" value="ECO:0007669"/>
    <property type="project" value="InterPro"/>
</dbReference>
<dbReference type="AlphaFoldDB" id="A0A8J5XF28"/>
<keyword evidence="6 8" id="KW-0472">Membrane</keyword>
<evidence type="ECO:0000256" key="4">
    <source>
        <dbReference type="ARBA" id="ARBA00022989"/>
    </source>
</evidence>
<feature type="transmembrane region" description="Helical" evidence="8">
    <location>
        <begin position="160"/>
        <end position="183"/>
    </location>
</feature>
<dbReference type="Proteomes" id="UP000751190">
    <property type="component" value="Unassembled WGS sequence"/>
</dbReference>
<feature type="transmembrane region" description="Helical" evidence="8">
    <location>
        <begin position="129"/>
        <end position="148"/>
    </location>
</feature>
<gene>
    <name evidence="10" type="ORF">KFE25_000104</name>
</gene>
<evidence type="ECO:0000256" key="6">
    <source>
        <dbReference type="ARBA" id="ARBA00023136"/>
    </source>
</evidence>
<dbReference type="Pfam" id="PF01699">
    <property type="entry name" value="Na_Ca_ex"/>
    <property type="match status" value="2"/>
</dbReference>
<dbReference type="GO" id="GO:0005432">
    <property type="term" value="F:calcium:sodium antiporter activity"/>
    <property type="evidence" value="ECO:0007669"/>
    <property type="project" value="InterPro"/>
</dbReference>
<evidence type="ECO:0000256" key="2">
    <source>
        <dbReference type="ARBA" id="ARBA00022448"/>
    </source>
</evidence>
<feature type="compositionally biased region" description="Acidic residues" evidence="7">
    <location>
        <begin position="495"/>
        <end position="512"/>
    </location>
</feature>
<keyword evidence="2" id="KW-0813">Transport</keyword>
<dbReference type="OrthoDB" id="418484at2759"/>
<dbReference type="PRINTS" id="PR01259">
    <property type="entry name" value="NACAEXCHNGR"/>
</dbReference>
<dbReference type="InterPro" id="IPR004837">
    <property type="entry name" value="NaCa_Exmemb"/>
</dbReference>
<dbReference type="OMA" id="CDYFMHV"/>
<accession>A0A8J5XF28</accession>
<evidence type="ECO:0000256" key="7">
    <source>
        <dbReference type="SAM" id="MobiDB-lite"/>
    </source>
</evidence>
<evidence type="ECO:0000256" key="3">
    <source>
        <dbReference type="ARBA" id="ARBA00022692"/>
    </source>
</evidence>
<feature type="domain" description="Sodium/calcium exchanger membrane region" evidence="9">
    <location>
        <begin position="552"/>
        <end position="730"/>
    </location>
</feature>
<evidence type="ECO:0000256" key="8">
    <source>
        <dbReference type="SAM" id="Phobius"/>
    </source>
</evidence>
<feature type="transmembrane region" description="Helical" evidence="8">
    <location>
        <begin position="87"/>
        <end position="109"/>
    </location>
</feature>
<evidence type="ECO:0000259" key="9">
    <source>
        <dbReference type="Pfam" id="PF01699"/>
    </source>
</evidence>
<evidence type="ECO:0000313" key="11">
    <source>
        <dbReference type="Proteomes" id="UP000751190"/>
    </source>
</evidence>
<reference evidence="10" key="1">
    <citation type="submission" date="2021-05" db="EMBL/GenBank/DDBJ databases">
        <title>The genome of the haptophyte Pavlova lutheri (Diacronema luteri, Pavlovales) - a model for lipid biosynthesis in eukaryotic algae.</title>
        <authorList>
            <person name="Hulatt C.J."/>
            <person name="Posewitz M.C."/>
        </authorList>
    </citation>
    <scope>NUCLEOTIDE SEQUENCE</scope>
    <source>
        <strain evidence="10">NIVA-4/92</strain>
    </source>
</reference>
<protein>
    <recommendedName>
        <fullName evidence="9">Sodium/calcium exchanger membrane region domain-containing protein</fullName>
    </recommendedName>
</protein>
<feature type="transmembrane region" description="Helical" evidence="8">
    <location>
        <begin position="716"/>
        <end position="735"/>
    </location>
</feature>
<feature type="region of interest" description="Disordered" evidence="7">
    <location>
        <begin position="493"/>
        <end position="514"/>
    </location>
</feature>
<dbReference type="InterPro" id="IPR044880">
    <property type="entry name" value="NCX_ion-bd_dom_sf"/>
</dbReference>
<keyword evidence="11" id="KW-1185">Reference proteome</keyword>
<organism evidence="10 11">
    <name type="scientific">Diacronema lutheri</name>
    <name type="common">Unicellular marine alga</name>
    <name type="synonym">Monochrysis lutheri</name>
    <dbReference type="NCBI Taxonomy" id="2081491"/>
    <lineage>
        <taxon>Eukaryota</taxon>
        <taxon>Haptista</taxon>
        <taxon>Haptophyta</taxon>
        <taxon>Pavlovophyceae</taxon>
        <taxon>Pavlovales</taxon>
        <taxon>Pavlovaceae</taxon>
        <taxon>Diacronema</taxon>
    </lineage>
</organism>
<name>A0A8J5XF28_DIALT</name>
<dbReference type="PANTHER" id="PTHR11878">
    <property type="entry name" value="SODIUM/CALCIUM EXCHANGER"/>
    <property type="match status" value="1"/>
</dbReference>
<sequence length="738" mass="78572">MGLPPSTICHAGSDGGFFLPLFSNEVEETWPRWLRALLYLLGLLYAFIGVGELSDVFMESIETITSQERERTIKDERGNTVTIREKVWNGTVASLTLMALGSSAPEILLNVVEVVGNGFFAGDLGPSTIVGSAAFNFLIIIAVCIIAIPDGESRRIRSLSTFIVTTVFSLFAYSWMYIVISVWTPDVITISEAAITALCLPLLVHFAYQADIGAYGGNDVAAAEPAARDDGVPPLAGFVAESAQQTSGRRPKRESLRNTFNASTFDEAVEKDRLRAQMRVVRATHDPRGALTTQQIADIAAVDLGLVEPRSIAFYRGMSGKGTRRKFAQRRTVKKLAKALHKGAKIAHKGVRFIFPAVGYDDMILEGQREQQRAAQAKADAKAKAKAAKAGQSKALHALKMPTQRWARKKYYGEPRAEVHAPPVPAAPPAGSARDAEGALISLGATRSDEADDDLAMIAVQMSGEDGDSDSDGAPKSCGSMYVERVRAALQLWPEPDEDEDEGEEGEGEVADGGEAAKPGVLEIVLHIAAIPWKLLSALLAPPPEWMSGVPTFFASLALIGAVTAVISDLAGILGCVVGIADPVTAVTLVALGTSLPDTFASKIAAENEPTADSSITNVTGSNSVNVFIGLGLPWLLASSYWALHGPSDAWAARYPDIAARMAPGTAQYVVIGGDLGFSVSVFFVACLVGVAIIFYRRIALGAELGGTRRAKWASAGALVTLWVMFIVTVCLKFSGVF</sequence>
<feature type="transmembrane region" description="Helical" evidence="8">
    <location>
        <begin position="553"/>
        <end position="581"/>
    </location>
</feature>
<feature type="transmembrane region" description="Helical" evidence="8">
    <location>
        <begin position="33"/>
        <end position="51"/>
    </location>
</feature>
<dbReference type="GO" id="GO:0012505">
    <property type="term" value="C:endomembrane system"/>
    <property type="evidence" value="ECO:0007669"/>
    <property type="project" value="UniProtKB-SubCell"/>
</dbReference>
<keyword evidence="3 8" id="KW-0812">Transmembrane</keyword>
<proteinExistence type="predicted"/>
<comment type="caution">
    <text evidence="10">The sequence shown here is derived from an EMBL/GenBank/DDBJ whole genome shotgun (WGS) entry which is preliminary data.</text>
</comment>
<keyword evidence="4 8" id="KW-1133">Transmembrane helix</keyword>